<evidence type="ECO:0000313" key="2">
    <source>
        <dbReference type="EMBL" id="GAT43924.1"/>
    </source>
</evidence>
<gene>
    <name evidence="2" type="ORF">MCHLO_01583</name>
</gene>
<sequence length="114" mass="12256">MAPAAHSTECPPGHATQRLRHHLWIVAVELRCSCSGNDADQLCGPAPLVLQTTPFAAPKASLPNPRGRVGFRFAGLHLPRTPQHASQHASRALFEPSPPQGTSSMGSLWHLRAE</sequence>
<dbReference type="EMBL" id="DF839474">
    <property type="protein sequence ID" value="GAT43924.1"/>
    <property type="molecule type" value="Genomic_DNA"/>
</dbReference>
<keyword evidence="3" id="KW-1185">Reference proteome</keyword>
<evidence type="ECO:0000256" key="1">
    <source>
        <dbReference type="SAM" id="MobiDB-lite"/>
    </source>
</evidence>
<accession>A0ABQ0KYE7</accession>
<protein>
    <submittedName>
        <fullName evidence="2">Uncharacterized protein</fullName>
    </submittedName>
</protein>
<feature type="region of interest" description="Disordered" evidence="1">
    <location>
        <begin position="80"/>
        <end position="114"/>
    </location>
</feature>
<dbReference type="Proteomes" id="UP000815677">
    <property type="component" value="Unassembled WGS sequence"/>
</dbReference>
<evidence type="ECO:0000313" key="3">
    <source>
        <dbReference type="Proteomes" id="UP000815677"/>
    </source>
</evidence>
<proteinExistence type="predicted"/>
<reference evidence="2" key="1">
    <citation type="submission" date="2014-09" db="EMBL/GenBank/DDBJ databases">
        <title>Genome sequence of the luminous mushroom Mycena chlorophos for searching fungal bioluminescence genes.</title>
        <authorList>
            <person name="Tanaka Y."/>
            <person name="Kasuga D."/>
            <person name="Oba Y."/>
            <person name="Hase S."/>
            <person name="Sato K."/>
            <person name="Oba Y."/>
            <person name="Sakakibara Y."/>
        </authorList>
    </citation>
    <scope>NUCLEOTIDE SEQUENCE</scope>
</reference>
<name>A0ABQ0KYE7_MYCCL</name>
<organism evidence="2 3">
    <name type="scientific">Mycena chlorophos</name>
    <name type="common">Agaric fungus</name>
    <name type="synonym">Agaricus chlorophos</name>
    <dbReference type="NCBI Taxonomy" id="658473"/>
    <lineage>
        <taxon>Eukaryota</taxon>
        <taxon>Fungi</taxon>
        <taxon>Dikarya</taxon>
        <taxon>Basidiomycota</taxon>
        <taxon>Agaricomycotina</taxon>
        <taxon>Agaricomycetes</taxon>
        <taxon>Agaricomycetidae</taxon>
        <taxon>Agaricales</taxon>
        <taxon>Marasmiineae</taxon>
        <taxon>Mycenaceae</taxon>
        <taxon>Mycena</taxon>
    </lineage>
</organism>